<feature type="domain" description="J" evidence="8">
    <location>
        <begin position="2"/>
        <end position="74"/>
    </location>
</feature>
<dbReference type="InterPro" id="IPR001623">
    <property type="entry name" value="DnaJ_domain"/>
</dbReference>
<dbReference type="SUPFAM" id="SSF47144">
    <property type="entry name" value="HSC20 (HSCB), C-terminal oligomerisation domain"/>
    <property type="match status" value="1"/>
</dbReference>
<organism evidence="9 10">
    <name type="scientific">Buchnera aphidicola</name>
    <name type="common">Sitobion avenae</name>
    <dbReference type="NCBI Taxonomy" id="571428"/>
    <lineage>
        <taxon>Bacteria</taxon>
        <taxon>Pseudomonadati</taxon>
        <taxon>Pseudomonadota</taxon>
        <taxon>Gammaproteobacteria</taxon>
        <taxon>Enterobacterales</taxon>
        <taxon>Erwiniaceae</taxon>
        <taxon>Buchnera</taxon>
    </lineage>
</organism>
<comment type="similarity">
    <text evidence="1 7">Belongs to the HscB family.</text>
</comment>
<sequence>MNYFRLFNVPEEFKINKKLLSENFYKLQLKFHPDLFINDSKLKRKIILEKSIEINKGYKTLKDFSSRAIYLLFLNGIKTKKESVLLQNNDFLIKYFSLHEELDNLKKNNFDKIQLNNFENKIEKKILNCKNIVEMEFEKKKHDKIIKLIAKLSFFEKLQDNLKKAYNTYLRQIN</sequence>
<dbReference type="PANTHER" id="PTHR14021:SF15">
    <property type="entry name" value="IRON-SULFUR CLUSTER CO-CHAPERONE PROTEIN HSCB"/>
    <property type="match status" value="1"/>
</dbReference>
<dbReference type="GO" id="GO:0006457">
    <property type="term" value="P:protein folding"/>
    <property type="evidence" value="ECO:0007669"/>
    <property type="project" value="UniProtKB-UniRule"/>
</dbReference>
<dbReference type="Proteomes" id="UP000298585">
    <property type="component" value="Chromosome"/>
</dbReference>
<comment type="subunit">
    <text evidence="5 7">Interacts with HscA and stimulates its ATPase activity. Interacts with IscU.</text>
</comment>
<dbReference type="RefSeq" id="WP_158338942.1">
    <property type="nucleotide sequence ID" value="NZ_CP034855.1"/>
</dbReference>
<dbReference type="CDD" id="cd06257">
    <property type="entry name" value="DnaJ"/>
    <property type="match status" value="1"/>
</dbReference>
<dbReference type="SMART" id="SM00271">
    <property type="entry name" value="DnaJ"/>
    <property type="match status" value="1"/>
</dbReference>
<evidence type="ECO:0000256" key="7">
    <source>
        <dbReference type="HAMAP-Rule" id="MF_00682"/>
    </source>
</evidence>
<dbReference type="HAMAP" id="MF_00682">
    <property type="entry name" value="HscB"/>
    <property type="match status" value="1"/>
</dbReference>
<dbReference type="EMBL" id="CP034855">
    <property type="protein sequence ID" value="QCI25777.1"/>
    <property type="molecule type" value="Genomic_DNA"/>
</dbReference>
<evidence type="ECO:0000313" key="10">
    <source>
        <dbReference type="Proteomes" id="UP000298585"/>
    </source>
</evidence>
<evidence type="ECO:0000256" key="2">
    <source>
        <dbReference type="ARBA" id="ARBA00017570"/>
    </source>
</evidence>
<dbReference type="GO" id="GO:0051259">
    <property type="term" value="P:protein complex oligomerization"/>
    <property type="evidence" value="ECO:0007669"/>
    <property type="project" value="InterPro"/>
</dbReference>
<dbReference type="Gene3D" id="1.20.1280.20">
    <property type="entry name" value="HscB, C-terminal domain"/>
    <property type="match status" value="1"/>
</dbReference>
<reference evidence="9 10" key="1">
    <citation type="submission" date="2018-12" db="EMBL/GenBank/DDBJ databases">
        <authorList>
            <person name="Chong R.A."/>
        </authorList>
    </citation>
    <scope>NUCLEOTIDE SEQUENCE [LARGE SCALE GENOMIC DNA]</scope>
    <source>
        <strain evidence="9 10">Sav</strain>
    </source>
</reference>
<accession>A0A4D6Y810</accession>
<evidence type="ECO:0000256" key="6">
    <source>
        <dbReference type="ARBA" id="ARBA00030734"/>
    </source>
</evidence>
<dbReference type="AlphaFoldDB" id="A0A4D6Y810"/>
<dbReference type="GO" id="GO:0001671">
    <property type="term" value="F:ATPase activator activity"/>
    <property type="evidence" value="ECO:0007669"/>
    <property type="project" value="InterPro"/>
</dbReference>
<evidence type="ECO:0000259" key="8">
    <source>
        <dbReference type="PROSITE" id="PS50076"/>
    </source>
</evidence>
<evidence type="ECO:0000313" key="9">
    <source>
        <dbReference type="EMBL" id="QCI25777.1"/>
    </source>
</evidence>
<dbReference type="InterPro" id="IPR036869">
    <property type="entry name" value="J_dom_sf"/>
</dbReference>
<dbReference type="PANTHER" id="PTHR14021">
    <property type="entry name" value="IRON-SULFUR CLUSTER CO-CHAPERONE PROTEIN HSCB"/>
    <property type="match status" value="1"/>
</dbReference>
<dbReference type="Gene3D" id="1.10.287.110">
    <property type="entry name" value="DnaJ domain"/>
    <property type="match status" value="1"/>
</dbReference>
<evidence type="ECO:0000256" key="5">
    <source>
        <dbReference type="ARBA" id="ARBA00025986"/>
    </source>
</evidence>
<keyword evidence="3 7" id="KW-0143">Chaperone</keyword>
<dbReference type="Pfam" id="PF07743">
    <property type="entry name" value="HSCB_C"/>
    <property type="match status" value="1"/>
</dbReference>
<proteinExistence type="inferred from homology"/>
<dbReference type="OrthoDB" id="287587at2"/>
<evidence type="ECO:0000256" key="1">
    <source>
        <dbReference type="ARBA" id="ARBA00010476"/>
    </source>
</evidence>
<dbReference type="GO" id="GO:0051087">
    <property type="term" value="F:protein-folding chaperone binding"/>
    <property type="evidence" value="ECO:0007669"/>
    <property type="project" value="InterPro"/>
</dbReference>
<name>A0A4D6Y810_9GAMM</name>
<dbReference type="SUPFAM" id="SSF46565">
    <property type="entry name" value="Chaperone J-domain"/>
    <property type="match status" value="1"/>
</dbReference>
<gene>
    <name evidence="7 9" type="primary">hscB</name>
    <name evidence="9" type="ORF">D9V77_03025</name>
</gene>
<dbReference type="InterPro" id="IPR009073">
    <property type="entry name" value="HscB_oligo_C"/>
</dbReference>
<dbReference type="GO" id="GO:0044571">
    <property type="term" value="P:[2Fe-2S] cluster assembly"/>
    <property type="evidence" value="ECO:0007669"/>
    <property type="project" value="InterPro"/>
</dbReference>
<evidence type="ECO:0000256" key="4">
    <source>
        <dbReference type="ARBA" id="ARBA00025596"/>
    </source>
</evidence>
<dbReference type="InterPro" id="IPR004640">
    <property type="entry name" value="HscB"/>
</dbReference>
<dbReference type="NCBIfam" id="TIGR00714">
    <property type="entry name" value="hscB"/>
    <property type="match status" value="1"/>
</dbReference>
<evidence type="ECO:0000256" key="3">
    <source>
        <dbReference type="ARBA" id="ARBA00023186"/>
    </source>
</evidence>
<reference evidence="9 10" key="2">
    <citation type="submission" date="2019-05" db="EMBL/GenBank/DDBJ databases">
        <title>Genome evolution of the obligate endosymbiont Buchnera aphidicola.</title>
        <authorList>
            <person name="Moran N.A."/>
        </authorList>
    </citation>
    <scope>NUCLEOTIDE SEQUENCE [LARGE SCALE GENOMIC DNA]</scope>
    <source>
        <strain evidence="9 10">Sav</strain>
    </source>
</reference>
<protein>
    <recommendedName>
        <fullName evidence="2 7">Co-chaperone protein HscB</fullName>
    </recommendedName>
    <alternativeName>
        <fullName evidence="6 7">Hsc20</fullName>
    </alternativeName>
</protein>
<dbReference type="InterPro" id="IPR036386">
    <property type="entry name" value="HscB_C_sf"/>
</dbReference>
<comment type="function">
    <text evidence="4 7">Co-chaperone involved in the maturation of iron-sulfur cluster-containing proteins. Seems to help targeting proteins to be folded toward HscA.</text>
</comment>
<dbReference type="PROSITE" id="PS50076">
    <property type="entry name" value="DNAJ_2"/>
    <property type="match status" value="1"/>
</dbReference>